<gene>
    <name evidence="1" type="ORF">g.2511</name>
</gene>
<reference evidence="1" key="1">
    <citation type="submission" date="2018-04" db="EMBL/GenBank/DDBJ databases">
        <title>Transcriptome assembly of Sipha flava.</title>
        <authorList>
            <person name="Scully E.D."/>
            <person name="Geib S.M."/>
            <person name="Palmer N.A."/>
            <person name="Koch K."/>
            <person name="Bradshaw J."/>
            <person name="Heng-Moss T."/>
            <person name="Sarath G."/>
        </authorList>
    </citation>
    <scope>NUCLEOTIDE SEQUENCE</scope>
</reference>
<evidence type="ECO:0000313" key="1">
    <source>
        <dbReference type="EMBL" id="MBY79459.1"/>
    </source>
</evidence>
<dbReference type="Pfam" id="PF24664">
    <property type="entry name" value="Monjiviricetes_fusion"/>
    <property type="match status" value="1"/>
</dbReference>
<dbReference type="EMBL" id="GGMS01010256">
    <property type="protein sequence ID" value="MBY79459.1"/>
    <property type="molecule type" value="Transcribed_RNA"/>
</dbReference>
<name>A0A2S2QNW6_9HEMI</name>
<organism evidence="1">
    <name type="scientific">Sipha flava</name>
    <name type="common">yellow sugarcane aphid</name>
    <dbReference type="NCBI Taxonomy" id="143950"/>
    <lineage>
        <taxon>Eukaryota</taxon>
        <taxon>Metazoa</taxon>
        <taxon>Ecdysozoa</taxon>
        <taxon>Arthropoda</taxon>
        <taxon>Hexapoda</taxon>
        <taxon>Insecta</taxon>
        <taxon>Pterygota</taxon>
        <taxon>Neoptera</taxon>
        <taxon>Paraneoptera</taxon>
        <taxon>Hemiptera</taxon>
        <taxon>Sternorrhyncha</taxon>
        <taxon>Aphidomorpha</taxon>
        <taxon>Aphidoidea</taxon>
        <taxon>Aphididae</taxon>
        <taxon>Sipha</taxon>
    </lineage>
</organism>
<sequence>MPHVFIAYDCNGPKINITSFNSLYVEPCEPPSEINTQRIQRIQLLQKTDTFQIFYKACSIIINYFISRCSLLEDGQIVENGFFTEIIELGSACCSELHQKLTNHLPNGGIMRNF</sequence>
<protein>
    <submittedName>
        <fullName evidence="1">Uncharacterized protein</fullName>
    </submittedName>
</protein>
<accession>A0A2S2QNW6</accession>
<dbReference type="AlphaFoldDB" id="A0A2S2QNW6"/>
<proteinExistence type="predicted"/>